<dbReference type="STRING" id="1798480.A2851_03755"/>
<dbReference type="Gene3D" id="3.40.30.10">
    <property type="entry name" value="Glutaredoxin"/>
    <property type="match status" value="1"/>
</dbReference>
<dbReference type="PANTHER" id="PTHR34573:SF1">
    <property type="entry name" value="VITAMIN K EPOXIDE REDUCTASE DOMAIN-CONTAINING PROTEIN"/>
    <property type="match status" value="1"/>
</dbReference>
<dbReference type="EMBL" id="MFKT01000010">
    <property type="protein sequence ID" value="OGG53532.1"/>
    <property type="molecule type" value="Genomic_DNA"/>
</dbReference>
<evidence type="ECO:0000313" key="2">
    <source>
        <dbReference type="EMBL" id="OGG53532.1"/>
    </source>
</evidence>
<dbReference type="PANTHER" id="PTHR34573">
    <property type="entry name" value="VKC DOMAIN-CONTAINING PROTEIN"/>
    <property type="match status" value="1"/>
</dbReference>
<sequence length="125" mass="13467">MKNGVVIFWLILIALIVAGVGASVFVKAAPSKLDGFAQCLKDKGVIFYGAFWCPHCQRTKAMFGSSAKLLPYVECSTPDGQGQTQICVDKKITSYPTWVFLNSTTTLTGERTLQELSSASGCPLP</sequence>
<name>A0A1F6CXH3_9BACT</name>
<dbReference type="InterPro" id="IPR013766">
    <property type="entry name" value="Thioredoxin_domain"/>
</dbReference>
<organism evidence="2 3">
    <name type="scientific">Candidatus Kaiserbacteria bacterium RIFCSPHIGHO2_01_FULL_53_29</name>
    <dbReference type="NCBI Taxonomy" id="1798480"/>
    <lineage>
        <taxon>Bacteria</taxon>
        <taxon>Candidatus Kaiseribacteriota</taxon>
    </lineage>
</organism>
<dbReference type="SUPFAM" id="SSF52833">
    <property type="entry name" value="Thioredoxin-like"/>
    <property type="match status" value="1"/>
</dbReference>
<accession>A0A1F6CXH3</accession>
<dbReference type="AlphaFoldDB" id="A0A1F6CXH3"/>
<dbReference type="Proteomes" id="UP000176863">
    <property type="component" value="Unassembled WGS sequence"/>
</dbReference>
<proteinExistence type="predicted"/>
<protein>
    <recommendedName>
        <fullName evidence="1">Thioredoxin domain-containing protein</fullName>
    </recommendedName>
</protein>
<comment type="caution">
    <text evidence="2">The sequence shown here is derived from an EMBL/GenBank/DDBJ whole genome shotgun (WGS) entry which is preliminary data.</text>
</comment>
<gene>
    <name evidence="2" type="ORF">A2851_03755</name>
</gene>
<evidence type="ECO:0000313" key="3">
    <source>
        <dbReference type="Proteomes" id="UP000176863"/>
    </source>
</evidence>
<dbReference type="InterPro" id="IPR036249">
    <property type="entry name" value="Thioredoxin-like_sf"/>
</dbReference>
<feature type="domain" description="Thioredoxin" evidence="1">
    <location>
        <begin position="43"/>
        <end position="117"/>
    </location>
</feature>
<dbReference type="Pfam" id="PF00085">
    <property type="entry name" value="Thioredoxin"/>
    <property type="match status" value="1"/>
</dbReference>
<evidence type="ECO:0000259" key="1">
    <source>
        <dbReference type="Pfam" id="PF00085"/>
    </source>
</evidence>
<reference evidence="2 3" key="1">
    <citation type="journal article" date="2016" name="Nat. Commun.">
        <title>Thousands of microbial genomes shed light on interconnected biogeochemical processes in an aquifer system.</title>
        <authorList>
            <person name="Anantharaman K."/>
            <person name="Brown C.T."/>
            <person name="Hug L.A."/>
            <person name="Sharon I."/>
            <person name="Castelle C.J."/>
            <person name="Probst A.J."/>
            <person name="Thomas B.C."/>
            <person name="Singh A."/>
            <person name="Wilkins M.J."/>
            <person name="Karaoz U."/>
            <person name="Brodie E.L."/>
            <person name="Williams K.H."/>
            <person name="Hubbard S.S."/>
            <person name="Banfield J.F."/>
        </authorList>
    </citation>
    <scope>NUCLEOTIDE SEQUENCE [LARGE SCALE GENOMIC DNA]</scope>
</reference>